<accession>A0A8E5HXT4</accession>
<dbReference type="Proteomes" id="UP000027002">
    <property type="component" value="Chromosome 7"/>
</dbReference>
<organism evidence="2 3">
    <name type="scientific">Ustilaginoidea virens</name>
    <name type="common">Rice false smut fungus</name>
    <name type="synonym">Villosiclava virens</name>
    <dbReference type="NCBI Taxonomy" id="1159556"/>
    <lineage>
        <taxon>Eukaryota</taxon>
        <taxon>Fungi</taxon>
        <taxon>Dikarya</taxon>
        <taxon>Ascomycota</taxon>
        <taxon>Pezizomycotina</taxon>
        <taxon>Sordariomycetes</taxon>
        <taxon>Hypocreomycetidae</taxon>
        <taxon>Hypocreales</taxon>
        <taxon>Clavicipitaceae</taxon>
        <taxon>Ustilaginoidea</taxon>
    </lineage>
</organism>
<dbReference type="RefSeq" id="XP_043001247.1">
    <property type="nucleotide sequence ID" value="XM_043145312.1"/>
</dbReference>
<dbReference type="KEGG" id="uvi:66068592"/>
<evidence type="ECO:0000313" key="2">
    <source>
        <dbReference type="EMBL" id="QUC23574.1"/>
    </source>
</evidence>
<name>A0A8E5HXT4_USTVR</name>
<dbReference type="EMBL" id="CP072759">
    <property type="protein sequence ID" value="QUC23574.1"/>
    <property type="molecule type" value="Genomic_DNA"/>
</dbReference>
<reference evidence="2" key="1">
    <citation type="submission" date="2020-03" db="EMBL/GenBank/DDBJ databases">
        <title>A mixture of massive structural variations and highly conserved coding sequences in Ustilaginoidea virens genome.</title>
        <authorList>
            <person name="Zhang K."/>
            <person name="Zhao Z."/>
            <person name="Zhang Z."/>
            <person name="Li Y."/>
            <person name="Hsiang T."/>
            <person name="Sun W."/>
        </authorList>
    </citation>
    <scope>NUCLEOTIDE SEQUENCE</scope>
    <source>
        <strain evidence="2">UV-8b</strain>
    </source>
</reference>
<evidence type="ECO:0000313" key="3">
    <source>
        <dbReference type="Proteomes" id="UP000027002"/>
    </source>
</evidence>
<dbReference type="OrthoDB" id="5041951at2759"/>
<dbReference type="AlphaFoldDB" id="A0A8E5HXT4"/>
<dbReference type="GeneID" id="66068592"/>
<protein>
    <submittedName>
        <fullName evidence="2">Uncharacterized protein</fullName>
    </submittedName>
</protein>
<keyword evidence="3" id="KW-1185">Reference proteome</keyword>
<feature type="compositionally biased region" description="Polar residues" evidence="1">
    <location>
        <begin position="233"/>
        <end position="247"/>
    </location>
</feature>
<sequence length="384" mass="44129">MMPPGFEPTVPGFEKALQTPYEKAYKCNADETLYLLPDSLRGTPTNKITESSPYWDRNWTSLDAFIALEEETVALKSRYMALKRLDPSNTDVRAKAKLYLDNVSKHRKIRQIFGGQSRYHPNQLVSKQHMPPQGLCDMDLMYKLACKISGLAVLNKHGIMAMDCWDFIRWRISIAIRERLGGFGSAKDIVRSLIFKIFEDNSDDLIMREAVLLSAKYQGSLNRYKNYGRKVKTATQPNRNTPTQNRQPAADTARPLEMSARDEARRDRLHRLATQTLRENPLWNRRQAADTTSLLENSAMGEARRERLRRLARALYRQPSADATRPLGTLARDEARGERRRQLAAKTEGYQGVNAFRALKKEVEELVKKEDKREGSCRDYSVEK</sequence>
<proteinExistence type="predicted"/>
<evidence type="ECO:0000256" key="1">
    <source>
        <dbReference type="SAM" id="MobiDB-lite"/>
    </source>
</evidence>
<gene>
    <name evidence="2" type="ORF">UV8b_07815</name>
</gene>
<feature type="region of interest" description="Disordered" evidence="1">
    <location>
        <begin position="228"/>
        <end position="260"/>
    </location>
</feature>